<evidence type="ECO:0000313" key="2">
    <source>
        <dbReference type="EMBL" id="RKQ73913.1"/>
    </source>
</evidence>
<sequence>MKHWDSRTRNIRDGAAILPVAAIFLLLPPTILVFSAPVLIAGIPLIVLYVYGVWACLILCALLVAVRVREVDANGENDQDGT</sequence>
<comment type="caution">
    <text evidence="2">The sequence shown here is derived from an EMBL/GenBank/DDBJ whole genome shotgun (WGS) entry which is preliminary data.</text>
</comment>
<dbReference type="RefSeq" id="WP_008945209.1">
    <property type="nucleotide sequence ID" value="NZ_RBIG01000001.1"/>
</dbReference>
<keyword evidence="1" id="KW-0812">Transmembrane</keyword>
<evidence type="ECO:0000313" key="3">
    <source>
        <dbReference type="Proteomes" id="UP000277424"/>
    </source>
</evidence>
<keyword evidence="1" id="KW-0472">Membrane</keyword>
<dbReference type="AlphaFoldDB" id="A0A420WSB4"/>
<protein>
    <submittedName>
        <fullName evidence="2">Uncharacterized protein</fullName>
    </submittedName>
</protein>
<dbReference type="EMBL" id="RBIG01000001">
    <property type="protein sequence ID" value="RKQ73913.1"/>
    <property type="molecule type" value="Genomic_DNA"/>
</dbReference>
<keyword evidence="1" id="KW-1133">Transmembrane helix</keyword>
<feature type="transmembrane region" description="Helical" evidence="1">
    <location>
        <begin position="46"/>
        <end position="66"/>
    </location>
</feature>
<feature type="transmembrane region" description="Helical" evidence="1">
    <location>
        <begin position="16"/>
        <end position="40"/>
    </location>
</feature>
<dbReference type="Proteomes" id="UP000277424">
    <property type="component" value="Unassembled WGS sequence"/>
</dbReference>
<proteinExistence type="predicted"/>
<organism evidence="2 3">
    <name type="scientific">Oceanibaculum indicum</name>
    <dbReference type="NCBI Taxonomy" id="526216"/>
    <lineage>
        <taxon>Bacteria</taxon>
        <taxon>Pseudomonadati</taxon>
        <taxon>Pseudomonadota</taxon>
        <taxon>Alphaproteobacteria</taxon>
        <taxon>Rhodospirillales</taxon>
        <taxon>Oceanibaculaceae</taxon>
        <taxon>Oceanibaculum</taxon>
    </lineage>
</organism>
<evidence type="ECO:0000256" key="1">
    <source>
        <dbReference type="SAM" id="Phobius"/>
    </source>
</evidence>
<gene>
    <name evidence="2" type="ORF">BCL74_1705</name>
</gene>
<reference evidence="2 3" key="1">
    <citation type="submission" date="2018-10" db="EMBL/GenBank/DDBJ databases">
        <title>Comparative analysis of microorganisms from saline springs in Andes Mountain Range, Colombia.</title>
        <authorList>
            <person name="Rubin E."/>
        </authorList>
    </citation>
    <scope>NUCLEOTIDE SEQUENCE [LARGE SCALE GENOMIC DNA]</scope>
    <source>
        <strain evidence="2 3">USBA 36</strain>
    </source>
</reference>
<name>A0A420WSB4_9PROT</name>
<accession>A0A420WSB4</accession>